<feature type="compositionally biased region" description="Basic residues" evidence="1">
    <location>
        <begin position="73"/>
        <end position="85"/>
    </location>
</feature>
<dbReference type="HOGENOM" id="CLU_1214331_0_0_6"/>
<proteinExistence type="predicted"/>
<evidence type="ECO:0000313" key="2">
    <source>
        <dbReference type="EMBL" id="EAR22874.1"/>
    </source>
</evidence>
<reference evidence="2 3" key="1">
    <citation type="submission" date="2006-02" db="EMBL/GenBank/DDBJ databases">
        <authorList>
            <person name="Waterbury J."/>
            <person name="Ferriera S."/>
            <person name="Johnson J."/>
            <person name="Kravitz S."/>
            <person name="Halpern A."/>
            <person name="Remington K."/>
            <person name="Beeson K."/>
            <person name="Tran B."/>
            <person name="Rogers Y.-H."/>
            <person name="Friedman R."/>
            <person name="Venter J.C."/>
        </authorList>
    </citation>
    <scope>NUCLEOTIDE SEQUENCE [LARGE SCALE GENOMIC DNA]</scope>
    <source>
        <strain evidence="2 3">Nb-231</strain>
    </source>
</reference>
<dbReference type="eggNOG" id="COG4467">
    <property type="taxonomic scope" value="Bacteria"/>
</dbReference>
<accession>A4BNS5</accession>
<keyword evidence="3" id="KW-1185">Reference proteome</keyword>
<dbReference type="STRING" id="314278.NB231_10488"/>
<sequence length="190" mass="21426">MSTSGSRKPPQISDFPPQEVTPAVLLLLEICYQLHEESQALRDEIARLKGGNPKPPIKPSKLESAEQDAERHKDKRRGKHKRSKTQRLEIHDEIVLAPVPAPPAGSRFKGYDEFTVQDLHIGAHNTRYRLERWVTPQGEMLRGQLPAALGSGHFGPTLRAFILYQYHHAHVTQPLLREQLGEWGIEISAG</sequence>
<comment type="caution">
    <text evidence="2">The sequence shown here is derived from an EMBL/GenBank/DDBJ whole genome shotgun (WGS) entry which is preliminary data.</text>
</comment>
<feature type="compositionally biased region" description="Basic and acidic residues" evidence="1">
    <location>
        <begin position="60"/>
        <end position="72"/>
    </location>
</feature>
<dbReference type="Proteomes" id="UP000003374">
    <property type="component" value="Unassembled WGS sequence"/>
</dbReference>
<evidence type="ECO:0000256" key="1">
    <source>
        <dbReference type="SAM" id="MobiDB-lite"/>
    </source>
</evidence>
<gene>
    <name evidence="2" type="ORF">NB231_10488</name>
</gene>
<dbReference type="RefSeq" id="WP_005002302.1">
    <property type="nucleotide sequence ID" value="NZ_CH672427.1"/>
</dbReference>
<name>A4BNS5_9GAMM</name>
<evidence type="ECO:0000313" key="3">
    <source>
        <dbReference type="Proteomes" id="UP000003374"/>
    </source>
</evidence>
<dbReference type="AlphaFoldDB" id="A4BNS5"/>
<organism evidence="2 3">
    <name type="scientific">Nitrococcus mobilis Nb-231</name>
    <dbReference type="NCBI Taxonomy" id="314278"/>
    <lineage>
        <taxon>Bacteria</taxon>
        <taxon>Pseudomonadati</taxon>
        <taxon>Pseudomonadota</taxon>
        <taxon>Gammaproteobacteria</taxon>
        <taxon>Chromatiales</taxon>
        <taxon>Ectothiorhodospiraceae</taxon>
        <taxon>Nitrococcus</taxon>
    </lineage>
</organism>
<dbReference type="OrthoDB" id="5413092at2"/>
<protein>
    <submittedName>
        <fullName evidence="2">Y4jO</fullName>
    </submittedName>
</protein>
<feature type="region of interest" description="Disordered" evidence="1">
    <location>
        <begin position="45"/>
        <end position="86"/>
    </location>
</feature>
<dbReference type="EMBL" id="AAOF01000002">
    <property type="protein sequence ID" value="EAR22874.1"/>
    <property type="molecule type" value="Genomic_DNA"/>
</dbReference>